<gene>
    <name evidence="1" type="ORF">MILVUS5_LOCUS39732</name>
</gene>
<organism evidence="1 2">
    <name type="scientific">Trifolium pratense</name>
    <name type="common">Red clover</name>
    <dbReference type="NCBI Taxonomy" id="57577"/>
    <lineage>
        <taxon>Eukaryota</taxon>
        <taxon>Viridiplantae</taxon>
        <taxon>Streptophyta</taxon>
        <taxon>Embryophyta</taxon>
        <taxon>Tracheophyta</taxon>
        <taxon>Spermatophyta</taxon>
        <taxon>Magnoliopsida</taxon>
        <taxon>eudicotyledons</taxon>
        <taxon>Gunneridae</taxon>
        <taxon>Pentapetalae</taxon>
        <taxon>rosids</taxon>
        <taxon>fabids</taxon>
        <taxon>Fabales</taxon>
        <taxon>Fabaceae</taxon>
        <taxon>Papilionoideae</taxon>
        <taxon>50 kb inversion clade</taxon>
        <taxon>NPAAA clade</taxon>
        <taxon>Hologalegina</taxon>
        <taxon>IRL clade</taxon>
        <taxon>Trifolieae</taxon>
        <taxon>Trifolium</taxon>
    </lineage>
</organism>
<reference evidence="1" key="1">
    <citation type="submission" date="2023-10" db="EMBL/GenBank/DDBJ databases">
        <authorList>
            <person name="Rodriguez Cubillos JULIANA M."/>
            <person name="De Vega J."/>
        </authorList>
    </citation>
    <scope>NUCLEOTIDE SEQUENCE</scope>
</reference>
<evidence type="ECO:0000313" key="1">
    <source>
        <dbReference type="EMBL" id="CAJ2677168.1"/>
    </source>
</evidence>
<sequence length="539" mass="60495">MPRKKMRGTRNQKRKTRLDDDANVSHSESTTNMNKSESCECPVSAKQNLIPNWTTTFNRRRTLRSSTRLSETGTASRRRSLKRHTSAPDDIQQLDDTSNTMNSAHQVSEGSDQVEIQPPSRYLVSVAYPHTVEPELGHKEAENVENSTLAEPSMMEEVGEADEPNNMIEEVGEADEPDNMIEEVGEAEPNTMEEAVEAEPNTMEEEGDDEAEKSFSNHAGKKTFELGEAGISLSNHSNELAGQNTFVTGEPHLGHNEAEIVGNSTIGIPEKVGQLGEAEMPLADHTNQRDGQNTCEAEEIQSSNKFEKIINKNHRKSISRAGCTFPTFSLKLTEVVGMVQNEDGVDSEIQSQPEDTVNGYQVKPEYMPILRNIINKHGDIAKNCLAKSVKYRSKLLELICEIISEFEMKNLSKIKESVLKSKIDLVDEIKNMKVEVEWLHRRLAEVDDARDILMQFAMLKEKTDDNRNLIEDAKSELVECEEQKKELLQKLEAIRDKETACKQRLASATDDSTKISRTVRFAKSKVGRFLNSSVMDGLI</sequence>
<protein>
    <submittedName>
        <fullName evidence="1">Uncharacterized protein</fullName>
    </submittedName>
</protein>
<dbReference type="Proteomes" id="UP001177021">
    <property type="component" value="Unassembled WGS sequence"/>
</dbReference>
<accession>A0ACB0M9J3</accession>
<evidence type="ECO:0000313" key="2">
    <source>
        <dbReference type="Proteomes" id="UP001177021"/>
    </source>
</evidence>
<proteinExistence type="predicted"/>
<keyword evidence="2" id="KW-1185">Reference proteome</keyword>
<name>A0ACB0M9J3_TRIPR</name>
<comment type="caution">
    <text evidence="1">The sequence shown here is derived from an EMBL/GenBank/DDBJ whole genome shotgun (WGS) entry which is preliminary data.</text>
</comment>
<dbReference type="EMBL" id="CASHSV030000823">
    <property type="protein sequence ID" value="CAJ2677168.1"/>
    <property type="molecule type" value="Genomic_DNA"/>
</dbReference>